<comment type="caution">
    <text evidence="3">The sequence shown here is derived from an EMBL/GenBank/DDBJ whole genome shotgun (WGS) entry which is preliminary data.</text>
</comment>
<dbReference type="InterPro" id="IPR009739">
    <property type="entry name" value="LprI-like_N"/>
</dbReference>
<dbReference type="Proteomes" id="UP000236893">
    <property type="component" value="Unassembled WGS sequence"/>
</dbReference>
<feature type="chain" id="PRO_5015603880" description="Lysozyme inhibitor LprI-like N-terminal domain-containing protein" evidence="1">
    <location>
        <begin position="20"/>
        <end position="132"/>
    </location>
</feature>
<feature type="signal peptide" evidence="1">
    <location>
        <begin position="1"/>
        <end position="19"/>
    </location>
</feature>
<dbReference type="RefSeq" id="WP_103788777.1">
    <property type="nucleotide sequence ID" value="NZ_PQVF01000005.1"/>
</dbReference>
<evidence type="ECO:0000313" key="3">
    <source>
        <dbReference type="EMBL" id="POY37167.1"/>
    </source>
</evidence>
<protein>
    <recommendedName>
        <fullName evidence="2">Lysozyme inhibitor LprI-like N-terminal domain-containing protein</fullName>
    </recommendedName>
</protein>
<keyword evidence="4" id="KW-1185">Reference proteome</keyword>
<gene>
    <name evidence="3" type="ORF">C3K47_08920</name>
</gene>
<dbReference type="Gene3D" id="1.20.1270.180">
    <property type="match status" value="1"/>
</dbReference>
<reference evidence="3 4" key="1">
    <citation type="submission" date="2018-01" db="EMBL/GenBank/DDBJ databases">
        <authorList>
            <person name="Gaut B.S."/>
            <person name="Morton B.R."/>
            <person name="Clegg M.T."/>
            <person name="Duvall M.R."/>
        </authorList>
    </citation>
    <scope>NUCLEOTIDE SEQUENCE [LARGE SCALE GENOMIC DNA]</scope>
    <source>
        <strain evidence="3 4">HR-AV</strain>
    </source>
</reference>
<evidence type="ECO:0000259" key="2">
    <source>
        <dbReference type="Pfam" id="PF07007"/>
    </source>
</evidence>
<sequence>MTRLYLISVLCLITNFCFGQTQLEMNEKAAKEYQKTDKELNTVYQKVLKEYSADTAFVKNLKIAQRIWIQFRDAEMLAKYPNREDGYYGSMQPICWFAYKTELTLDRIKKLKVWLAGTEDGDGCSGSVKIKN</sequence>
<dbReference type="EMBL" id="PQVF01000005">
    <property type="protein sequence ID" value="POY37167.1"/>
    <property type="molecule type" value="Genomic_DNA"/>
</dbReference>
<proteinExistence type="predicted"/>
<evidence type="ECO:0000256" key="1">
    <source>
        <dbReference type="SAM" id="SignalP"/>
    </source>
</evidence>
<name>A0A2S5A4E9_9SPHI</name>
<dbReference type="OrthoDB" id="7340239at2"/>
<organism evidence="3 4">
    <name type="scientific">Solitalea longa</name>
    <dbReference type="NCBI Taxonomy" id="2079460"/>
    <lineage>
        <taxon>Bacteria</taxon>
        <taxon>Pseudomonadati</taxon>
        <taxon>Bacteroidota</taxon>
        <taxon>Sphingobacteriia</taxon>
        <taxon>Sphingobacteriales</taxon>
        <taxon>Sphingobacteriaceae</taxon>
        <taxon>Solitalea</taxon>
    </lineage>
</organism>
<evidence type="ECO:0000313" key="4">
    <source>
        <dbReference type="Proteomes" id="UP000236893"/>
    </source>
</evidence>
<feature type="domain" description="Lysozyme inhibitor LprI-like N-terminal" evidence="2">
    <location>
        <begin position="20"/>
        <end position="111"/>
    </location>
</feature>
<keyword evidence="1" id="KW-0732">Signal</keyword>
<dbReference type="AlphaFoldDB" id="A0A2S5A4E9"/>
<accession>A0A2S5A4E9</accession>
<dbReference type="Pfam" id="PF07007">
    <property type="entry name" value="LprI"/>
    <property type="match status" value="1"/>
</dbReference>